<reference evidence="7" key="1">
    <citation type="journal article" date="2022" name="bioRxiv">
        <title>Genomics of Preaxostyla Flagellates Illuminates Evolutionary Transitions and the Path Towards Mitochondrial Loss.</title>
        <authorList>
            <person name="Novak L.V.F."/>
            <person name="Treitli S.C."/>
            <person name="Pyrih J."/>
            <person name="Halakuc P."/>
            <person name="Pipaliya S.V."/>
            <person name="Vacek V."/>
            <person name="Brzon O."/>
            <person name="Soukal P."/>
            <person name="Eme L."/>
            <person name="Dacks J.B."/>
            <person name="Karnkowska A."/>
            <person name="Elias M."/>
            <person name="Hampl V."/>
        </authorList>
    </citation>
    <scope>NUCLEOTIDE SEQUENCE</scope>
    <source>
        <strain evidence="7">RCP-MX</strain>
    </source>
</reference>
<accession>A0ABQ8UFS9</accession>
<feature type="region of interest" description="Disordered" evidence="5">
    <location>
        <begin position="167"/>
        <end position="421"/>
    </location>
</feature>
<sequence length="871" mass="89490">MVPVKEIGGFPLDDSHKIVAVEKPIVSTLSIEEQLAKQDLYKASAFLRNYVVSGRKRTHAGLLLPQTALFTFVHCFQDMAIIAVSRMVSRNFDRVCSIRSTRSASVPIQKGQTAFHQTVVCRSYALTGHCKYGQRCRFIHETSTPLIVSRPNDVIEQLPVPQSILEAEAQPPPPTVSQCRLVDPDAPSPEGHWAQPLPASPASREMPSLDLSPPELDHIPLRASPSRITKASRTFAASQRAVTPGEDAKQSRSGKGKGRPAQAPRASPDPSPLPPNGRPGATALSQVFPRATTASGSPASRAVPVLGKAAPPPWCARSDQTTGRSGPASSPAPATTRDPALPPIGCAPVDQSLARPPVARGQPSSASTLQLGVPSSPQPPTWQPQRAPDGGNRPGDRPPDHCAGSPPPQAQPQSQSRMDVFDMMVGLSCGLDLLQLQQQPGSPAPPGASSPLVAAPVFMALPLPGPGGSPPPSGISFESLFAGSLGLTLGRQPQQQSPTLPLLGSPFATGPEAAAPAAVAPSPTSSQCSHGSLYQSTPPSPTRPPSGVAADPFPGFSAGLATASEPCRPPPAQQQQQPIAPTALRPCAPPSGAPIRLNPRATAFLPHRRGPCTTASPGLSSPSPALTSSIPRPPPPPPFLATASTPTPPLAPEDPIHPAALATATAVGATPGPPPMSGGDSAPRSESRPTPGLQPTVGGGLLPLPFGEPSPLQAPVSSPGLLADPWCPGDVDDALAWTDEAAPAEEPLPPGDVCMDEDERPPGTVSPAEAHGGGRPTAASSSAMSTSSLRPTTVSSPWLQQLHRSHSWSGFTLEAPACPPPASSPFGPAAAPFALMAAMPPIDELMATAPSPAPPRPAILVPAAPPVPPTG</sequence>
<evidence type="ECO:0000313" key="7">
    <source>
        <dbReference type="EMBL" id="KAJ4456184.1"/>
    </source>
</evidence>
<evidence type="ECO:0000256" key="4">
    <source>
        <dbReference type="PROSITE-ProRule" id="PRU00723"/>
    </source>
</evidence>
<gene>
    <name evidence="7" type="ORF">PAPYR_8716</name>
</gene>
<feature type="compositionally biased region" description="Pro residues" evidence="5">
    <location>
        <begin position="851"/>
        <end position="871"/>
    </location>
</feature>
<dbReference type="PROSITE" id="PS50103">
    <property type="entry name" value="ZF_C3H1"/>
    <property type="match status" value="1"/>
</dbReference>
<evidence type="ECO:0000256" key="1">
    <source>
        <dbReference type="ARBA" id="ARBA00022723"/>
    </source>
</evidence>
<feature type="compositionally biased region" description="Pro residues" evidence="5">
    <location>
        <begin position="267"/>
        <end position="277"/>
    </location>
</feature>
<dbReference type="Proteomes" id="UP001141327">
    <property type="component" value="Unassembled WGS sequence"/>
</dbReference>
<feature type="compositionally biased region" description="Polar residues" evidence="5">
    <location>
        <begin position="524"/>
        <end position="535"/>
    </location>
</feature>
<dbReference type="SUPFAM" id="SSF90229">
    <property type="entry name" value="CCCH zinc finger"/>
    <property type="match status" value="1"/>
</dbReference>
<feature type="compositionally biased region" description="Low complexity" evidence="5">
    <location>
        <begin position="492"/>
        <end position="523"/>
    </location>
</feature>
<feature type="compositionally biased region" description="Polar residues" evidence="5">
    <location>
        <begin position="318"/>
        <end position="328"/>
    </location>
</feature>
<protein>
    <recommendedName>
        <fullName evidence="6">C3H1-type domain-containing protein</fullName>
    </recommendedName>
</protein>
<evidence type="ECO:0000256" key="3">
    <source>
        <dbReference type="ARBA" id="ARBA00022833"/>
    </source>
</evidence>
<keyword evidence="8" id="KW-1185">Reference proteome</keyword>
<keyword evidence="3 4" id="KW-0862">Zinc</keyword>
<feature type="compositionally biased region" description="Low complexity" evidence="5">
    <location>
        <begin position="658"/>
        <end position="670"/>
    </location>
</feature>
<proteinExistence type="predicted"/>
<evidence type="ECO:0000259" key="6">
    <source>
        <dbReference type="PROSITE" id="PS50103"/>
    </source>
</evidence>
<organism evidence="7 8">
    <name type="scientific">Paratrimastix pyriformis</name>
    <dbReference type="NCBI Taxonomy" id="342808"/>
    <lineage>
        <taxon>Eukaryota</taxon>
        <taxon>Metamonada</taxon>
        <taxon>Preaxostyla</taxon>
        <taxon>Paratrimastigidae</taxon>
        <taxon>Paratrimastix</taxon>
    </lineage>
</organism>
<keyword evidence="2 4" id="KW-0863">Zinc-finger</keyword>
<feature type="domain" description="C3H1-type" evidence="6">
    <location>
        <begin position="115"/>
        <end position="143"/>
    </location>
</feature>
<feature type="zinc finger region" description="C3H1-type" evidence="4">
    <location>
        <begin position="115"/>
        <end position="143"/>
    </location>
</feature>
<dbReference type="InterPro" id="IPR000571">
    <property type="entry name" value="Znf_CCCH"/>
</dbReference>
<feature type="compositionally biased region" description="Polar residues" evidence="5">
    <location>
        <begin position="226"/>
        <end position="241"/>
    </location>
</feature>
<feature type="region of interest" description="Disordered" evidence="5">
    <location>
        <begin position="847"/>
        <end position="871"/>
    </location>
</feature>
<feature type="region of interest" description="Disordered" evidence="5">
    <location>
        <begin position="489"/>
        <end position="797"/>
    </location>
</feature>
<evidence type="ECO:0000256" key="5">
    <source>
        <dbReference type="SAM" id="MobiDB-lite"/>
    </source>
</evidence>
<feature type="compositionally biased region" description="Low complexity" evidence="5">
    <location>
        <begin position="613"/>
        <end position="630"/>
    </location>
</feature>
<name>A0ABQ8UFS9_9EUKA</name>
<keyword evidence="1 4" id="KW-0479">Metal-binding</keyword>
<feature type="compositionally biased region" description="Low complexity" evidence="5">
    <location>
        <begin position="689"/>
        <end position="711"/>
    </location>
</feature>
<dbReference type="InterPro" id="IPR036855">
    <property type="entry name" value="Znf_CCCH_sf"/>
</dbReference>
<dbReference type="SMART" id="SM00356">
    <property type="entry name" value="ZnF_C3H1"/>
    <property type="match status" value="1"/>
</dbReference>
<evidence type="ECO:0000256" key="2">
    <source>
        <dbReference type="ARBA" id="ARBA00022771"/>
    </source>
</evidence>
<evidence type="ECO:0000313" key="8">
    <source>
        <dbReference type="Proteomes" id="UP001141327"/>
    </source>
</evidence>
<dbReference type="Gene3D" id="4.10.1000.10">
    <property type="entry name" value="Zinc finger, CCCH-type"/>
    <property type="match status" value="1"/>
</dbReference>
<dbReference type="Pfam" id="PF00642">
    <property type="entry name" value="zf-CCCH"/>
    <property type="match status" value="1"/>
</dbReference>
<feature type="compositionally biased region" description="Low complexity" evidence="5">
    <location>
        <begin position="777"/>
        <end position="788"/>
    </location>
</feature>
<comment type="caution">
    <text evidence="7">The sequence shown here is derived from an EMBL/GenBank/DDBJ whole genome shotgun (WGS) entry which is preliminary data.</text>
</comment>
<dbReference type="EMBL" id="JAPMOS010000079">
    <property type="protein sequence ID" value="KAJ4456184.1"/>
    <property type="molecule type" value="Genomic_DNA"/>
</dbReference>